<feature type="transmembrane region" description="Helical" evidence="6">
    <location>
        <begin position="58"/>
        <end position="78"/>
    </location>
</feature>
<evidence type="ECO:0000256" key="1">
    <source>
        <dbReference type="ARBA" id="ARBA00004651"/>
    </source>
</evidence>
<evidence type="ECO:0000256" key="4">
    <source>
        <dbReference type="ARBA" id="ARBA00022989"/>
    </source>
</evidence>
<feature type="transmembrane region" description="Helical" evidence="6">
    <location>
        <begin position="300"/>
        <end position="319"/>
    </location>
</feature>
<feature type="transmembrane region" description="Helical" evidence="6">
    <location>
        <begin position="373"/>
        <end position="394"/>
    </location>
</feature>
<reference evidence="7" key="2">
    <citation type="submission" date="2021-08" db="EMBL/GenBank/DDBJ databases">
        <authorList>
            <person name="Tani A."/>
            <person name="Ola A."/>
            <person name="Ogura Y."/>
            <person name="Katsura K."/>
            <person name="Hayashi T."/>
        </authorList>
    </citation>
    <scope>NUCLEOTIDE SEQUENCE</scope>
    <source>
        <strain evidence="7">DSM 14458</strain>
    </source>
</reference>
<reference evidence="7" key="1">
    <citation type="journal article" date="2021" name="Front. Microbiol.">
        <title>Comprehensive Comparative Genomics and Phenotyping of Methylobacterium Species.</title>
        <authorList>
            <person name="Alessa O."/>
            <person name="Ogura Y."/>
            <person name="Fujitani Y."/>
            <person name="Takami H."/>
            <person name="Hayashi T."/>
            <person name="Sahin N."/>
            <person name="Tani A."/>
        </authorList>
    </citation>
    <scope>NUCLEOTIDE SEQUENCE</scope>
    <source>
        <strain evidence="7">DSM 14458</strain>
    </source>
</reference>
<protein>
    <recommendedName>
        <fullName evidence="9">Membrane protein involved in the export of O-antigen and teichoic acid</fullName>
    </recommendedName>
</protein>
<dbReference type="RefSeq" id="WP_137831043.1">
    <property type="nucleotide sequence ID" value="NZ_BPRE01000006.1"/>
</dbReference>
<dbReference type="Proteomes" id="UP001055093">
    <property type="component" value="Unassembled WGS sequence"/>
</dbReference>
<dbReference type="EMBL" id="BPRE01000006">
    <property type="protein sequence ID" value="GJE75649.1"/>
    <property type="molecule type" value="Genomic_DNA"/>
</dbReference>
<proteinExistence type="predicted"/>
<keyword evidence="8" id="KW-1185">Reference proteome</keyword>
<feature type="transmembrane region" description="Helical" evidence="6">
    <location>
        <begin position="98"/>
        <end position="120"/>
    </location>
</feature>
<feature type="transmembrane region" description="Helical" evidence="6">
    <location>
        <begin position="257"/>
        <end position="279"/>
    </location>
</feature>
<keyword evidence="3 6" id="KW-0812">Transmembrane</keyword>
<evidence type="ECO:0000256" key="3">
    <source>
        <dbReference type="ARBA" id="ARBA00022692"/>
    </source>
</evidence>
<accession>A0ABQ4UU54</accession>
<feature type="transmembrane region" description="Helical" evidence="6">
    <location>
        <begin position="25"/>
        <end position="46"/>
    </location>
</feature>
<keyword evidence="5 6" id="KW-0472">Membrane</keyword>
<keyword evidence="4 6" id="KW-1133">Transmembrane helix</keyword>
<sequence length="440" mass="46059">MGRTARATAANDNPARRMTVEAGRILWPVIDQGIASLGGFLLTIALARTLAPSEYGVFALFAGIQMLLYTAIASLLFYPMVVLSNVSGPERGAQLMRASLVMLVVLCVPAVLCLGLIGLLMGRTDAILPVATYFVVWQIQETFRRCLFAELRFAAAVPGEIISYLGQILVLFWLYRHDGITLSSALYAMAATSGLAAILQAVQSGVVRPGALDLQGTVGSFFALGRWSLAGNLAAALRQQAVFWFLAILSGESFPGLLLAAINIVNILNPLIIGLSNVIPQVTARAHLRGKIAALRAARPFALAGLLTAVAFLAVIAAVPERVLGVIYGSDSVYADLATPVRLLTVGAVISYVADMTCSYFHGVSAVRQAMIANLTGMAASVVTAAPLIVGFGLNGACAGLCIANAARVAVSLLLLHRLVGDEVDAVERGAAEPGVEAVT</sequence>
<name>A0ABQ4UU54_9HYPH</name>
<feature type="transmembrane region" description="Helical" evidence="6">
    <location>
        <begin position="339"/>
        <end position="361"/>
    </location>
</feature>
<evidence type="ECO:0000313" key="8">
    <source>
        <dbReference type="Proteomes" id="UP001055093"/>
    </source>
</evidence>
<evidence type="ECO:0000313" key="7">
    <source>
        <dbReference type="EMBL" id="GJE75649.1"/>
    </source>
</evidence>
<comment type="subcellular location">
    <subcellularLocation>
        <location evidence="1">Cell membrane</location>
        <topology evidence="1">Multi-pass membrane protein</topology>
    </subcellularLocation>
</comment>
<organism evidence="7 8">
    <name type="scientific">Methylorubrum suomiense</name>
    <dbReference type="NCBI Taxonomy" id="144191"/>
    <lineage>
        <taxon>Bacteria</taxon>
        <taxon>Pseudomonadati</taxon>
        <taxon>Pseudomonadota</taxon>
        <taxon>Alphaproteobacteria</taxon>
        <taxon>Hyphomicrobiales</taxon>
        <taxon>Methylobacteriaceae</taxon>
        <taxon>Methylorubrum</taxon>
    </lineage>
</organism>
<evidence type="ECO:0000256" key="2">
    <source>
        <dbReference type="ARBA" id="ARBA00022475"/>
    </source>
</evidence>
<comment type="caution">
    <text evidence="7">The sequence shown here is derived from an EMBL/GenBank/DDBJ whole genome shotgun (WGS) entry which is preliminary data.</text>
</comment>
<dbReference type="PANTHER" id="PTHR30250:SF26">
    <property type="entry name" value="PSMA PROTEIN"/>
    <property type="match status" value="1"/>
</dbReference>
<evidence type="ECO:0008006" key="9">
    <source>
        <dbReference type="Google" id="ProtNLM"/>
    </source>
</evidence>
<dbReference type="PANTHER" id="PTHR30250">
    <property type="entry name" value="PST FAMILY PREDICTED COLANIC ACID TRANSPORTER"/>
    <property type="match status" value="1"/>
</dbReference>
<dbReference type="InterPro" id="IPR050833">
    <property type="entry name" value="Poly_Biosynth_Transport"/>
</dbReference>
<gene>
    <name evidence="7" type="ORF">BGCPKDLD_2234</name>
</gene>
<evidence type="ECO:0000256" key="5">
    <source>
        <dbReference type="ARBA" id="ARBA00023136"/>
    </source>
</evidence>
<keyword evidence="2" id="KW-1003">Cell membrane</keyword>
<feature type="transmembrane region" description="Helical" evidence="6">
    <location>
        <begin position="153"/>
        <end position="174"/>
    </location>
</feature>
<feature type="transmembrane region" description="Helical" evidence="6">
    <location>
        <begin position="180"/>
        <end position="202"/>
    </location>
</feature>
<evidence type="ECO:0000256" key="6">
    <source>
        <dbReference type="SAM" id="Phobius"/>
    </source>
</evidence>